<keyword evidence="6" id="KW-1185">Reference proteome</keyword>
<comment type="caution">
    <text evidence="5">The sequence shown here is derived from an EMBL/GenBank/DDBJ whole genome shotgun (WGS) entry which is preliminary data.</text>
</comment>
<organism evidence="5 6">
    <name type="scientific">Paraliobacillus quinghaiensis</name>
    <dbReference type="NCBI Taxonomy" id="470815"/>
    <lineage>
        <taxon>Bacteria</taxon>
        <taxon>Bacillati</taxon>
        <taxon>Bacillota</taxon>
        <taxon>Bacilli</taxon>
        <taxon>Bacillales</taxon>
        <taxon>Bacillaceae</taxon>
        <taxon>Paraliobacillus</taxon>
    </lineage>
</organism>
<evidence type="ECO:0000256" key="2">
    <source>
        <dbReference type="ARBA" id="ARBA00006573"/>
    </source>
</evidence>
<dbReference type="GO" id="GO:0042601">
    <property type="term" value="C:endospore-forming forespore"/>
    <property type="evidence" value="ECO:0007669"/>
    <property type="project" value="InterPro"/>
</dbReference>
<dbReference type="GO" id="GO:0030436">
    <property type="term" value="P:asexual sporulation"/>
    <property type="evidence" value="ECO:0007669"/>
    <property type="project" value="UniProtKB-UniRule"/>
</dbReference>
<dbReference type="AlphaFoldDB" id="A0A917TIJ3"/>
<sequence length="61" mass="6856">MDAKRAQEIIFSPEMVNVTYNDGKVYIEHVDEDTGNATVHPLDNPEIKQSVSVTELVEKPL</sequence>
<evidence type="ECO:0000256" key="1">
    <source>
        <dbReference type="ARBA" id="ARBA00004288"/>
    </source>
</evidence>
<dbReference type="HAMAP" id="MF_00667">
    <property type="entry name" value="SspH"/>
    <property type="match status" value="1"/>
</dbReference>
<reference evidence="5" key="1">
    <citation type="journal article" date="2014" name="Int. J. Syst. Evol. Microbiol.">
        <title>Complete genome sequence of Corynebacterium casei LMG S-19264T (=DSM 44701T), isolated from a smear-ripened cheese.</title>
        <authorList>
            <consortium name="US DOE Joint Genome Institute (JGI-PGF)"/>
            <person name="Walter F."/>
            <person name="Albersmeier A."/>
            <person name="Kalinowski J."/>
            <person name="Ruckert C."/>
        </authorList>
    </citation>
    <scope>NUCLEOTIDE SEQUENCE</scope>
    <source>
        <strain evidence="5">CGMCC 1.6333</strain>
    </source>
</reference>
<keyword evidence="3 4" id="KW-0749">Sporulation</keyword>
<dbReference type="InterPro" id="IPR012610">
    <property type="entry name" value="SASP_SspH"/>
</dbReference>
<dbReference type="GO" id="GO:0030435">
    <property type="term" value="P:sporulation resulting in formation of a cellular spore"/>
    <property type="evidence" value="ECO:0007669"/>
    <property type="project" value="UniProtKB-KW"/>
</dbReference>
<dbReference type="RefSeq" id="WP_117153169.1">
    <property type="nucleotide sequence ID" value="NZ_BMLG01000002.1"/>
</dbReference>
<accession>A0A917TIJ3</accession>
<dbReference type="Proteomes" id="UP000618460">
    <property type="component" value="Unassembled WGS sequence"/>
</dbReference>
<evidence type="ECO:0000313" key="6">
    <source>
        <dbReference type="Proteomes" id="UP000618460"/>
    </source>
</evidence>
<proteinExistence type="evidence at transcript level"/>
<protein>
    <recommendedName>
        <fullName evidence="4">Small, acid-soluble spore protein H</fullName>
        <shortName evidence="4">SASP H</shortName>
    </recommendedName>
</protein>
<reference evidence="5" key="2">
    <citation type="submission" date="2020-09" db="EMBL/GenBank/DDBJ databases">
        <authorList>
            <person name="Sun Q."/>
            <person name="Zhou Y."/>
        </authorList>
    </citation>
    <scope>NUCLEOTIDE SEQUENCE</scope>
    <source>
        <strain evidence="5">CGMCC 1.6333</strain>
    </source>
</reference>
<comment type="similarity">
    <text evidence="2 4">Belongs to the SspH family.</text>
</comment>
<evidence type="ECO:0000256" key="4">
    <source>
        <dbReference type="HAMAP-Rule" id="MF_00667"/>
    </source>
</evidence>
<evidence type="ECO:0000313" key="5">
    <source>
        <dbReference type="EMBL" id="GGM24445.1"/>
    </source>
</evidence>
<name>A0A917TIJ3_9BACI</name>
<dbReference type="Pfam" id="PF08141">
    <property type="entry name" value="SspH"/>
    <property type="match status" value="1"/>
</dbReference>
<gene>
    <name evidence="4" type="primary">sspH</name>
    <name evidence="5" type="ORF">GCM10011351_07770</name>
</gene>
<dbReference type="NCBIfam" id="TIGR02861">
    <property type="entry name" value="SASP_H"/>
    <property type="match status" value="1"/>
</dbReference>
<dbReference type="EMBL" id="BMLG01000002">
    <property type="protein sequence ID" value="GGM24445.1"/>
    <property type="molecule type" value="Genomic_DNA"/>
</dbReference>
<comment type="subcellular location">
    <subcellularLocation>
        <location evidence="1 4">Spore core</location>
    </subcellularLocation>
</comment>
<comment type="induction">
    <text evidence="4">Expressed only in the forespore compartment of sporulating cells.</text>
</comment>
<dbReference type="OrthoDB" id="1683648at2"/>
<evidence type="ECO:0000256" key="3">
    <source>
        <dbReference type="ARBA" id="ARBA00022969"/>
    </source>
</evidence>